<feature type="transmembrane region" description="Helical" evidence="3">
    <location>
        <begin position="324"/>
        <end position="343"/>
    </location>
</feature>
<dbReference type="EMBL" id="JACHXW010000001">
    <property type="protein sequence ID" value="MBB3149999.1"/>
    <property type="molecule type" value="Genomic_DNA"/>
</dbReference>
<dbReference type="GO" id="GO:0009847">
    <property type="term" value="P:spore germination"/>
    <property type="evidence" value="ECO:0007669"/>
    <property type="project" value="InterPro"/>
</dbReference>
<feature type="transmembrane region" description="Helical" evidence="3">
    <location>
        <begin position="391"/>
        <end position="410"/>
    </location>
</feature>
<reference evidence="4 5" key="1">
    <citation type="submission" date="2020-08" db="EMBL/GenBank/DDBJ databases">
        <title>Genomic Encyclopedia of Type Strains, Phase III (KMG-III): the genomes of soil and plant-associated and newly described type strains.</title>
        <authorList>
            <person name="Whitman W."/>
        </authorList>
    </citation>
    <scope>NUCLEOTIDE SEQUENCE [LARGE SCALE GENOMIC DNA]</scope>
    <source>
        <strain evidence="4 5">CECT 8234</strain>
    </source>
</reference>
<evidence type="ECO:0000313" key="5">
    <source>
        <dbReference type="Proteomes" id="UP000518605"/>
    </source>
</evidence>
<name>A0A7W5C3J2_9BACL</name>
<dbReference type="GO" id="GO:0016020">
    <property type="term" value="C:membrane"/>
    <property type="evidence" value="ECO:0007669"/>
    <property type="project" value="InterPro"/>
</dbReference>
<keyword evidence="3" id="KW-1133">Transmembrane helix</keyword>
<feature type="transmembrane region" description="Helical" evidence="3">
    <location>
        <begin position="422"/>
        <end position="447"/>
    </location>
</feature>
<dbReference type="AlphaFoldDB" id="A0A7W5C3J2"/>
<keyword evidence="5" id="KW-1185">Reference proteome</keyword>
<keyword evidence="2 3" id="KW-0472">Membrane</keyword>
<dbReference type="PIRSF" id="PIRSF005690">
    <property type="entry name" value="GerBA"/>
    <property type="match status" value="1"/>
</dbReference>
<evidence type="ECO:0000256" key="2">
    <source>
        <dbReference type="ARBA" id="ARBA00023136"/>
    </source>
</evidence>
<proteinExistence type="inferred from homology"/>
<dbReference type="Proteomes" id="UP000518605">
    <property type="component" value="Unassembled WGS sequence"/>
</dbReference>
<feature type="transmembrane region" description="Helical" evidence="3">
    <location>
        <begin position="297"/>
        <end position="318"/>
    </location>
</feature>
<evidence type="ECO:0000256" key="1">
    <source>
        <dbReference type="ARBA" id="ARBA00005278"/>
    </source>
</evidence>
<evidence type="ECO:0000256" key="3">
    <source>
        <dbReference type="SAM" id="Phobius"/>
    </source>
</evidence>
<dbReference type="InterPro" id="IPR004995">
    <property type="entry name" value="Spore_Ger"/>
</dbReference>
<comment type="similarity">
    <text evidence="1">Belongs to the GerABKA family.</text>
</comment>
<protein>
    <recommendedName>
        <fullName evidence="6">Spore germination protein</fullName>
    </recommendedName>
</protein>
<evidence type="ECO:0000313" key="4">
    <source>
        <dbReference type="EMBL" id="MBB3149999.1"/>
    </source>
</evidence>
<evidence type="ECO:0008006" key="6">
    <source>
        <dbReference type="Google" id="ProtNLM"/>
    </source>
</evidence>
<dbReference type="RefSeq" id="WP_183557177.1">
    <property type="nucleotide sequence ID" value="NZ_CBCSLB010000001.1"/>
</dbReference>
<dbReference type="Pfam" id="PF03323">
    <property type="entry name" value="GerA"/>
    <property type="match status" value="1"/>
</dbReference>
<keyword evidence="3" id="KW-0812">Transmembrane</keyword>
<accession>A0A7W5C3J2</accession>
<dbReference type="PANTHER" id="PTHR22550">
    <property type="entry name" value="SPORE GERMINATION PROTEIN"/>
    <property type="match status" value="1"/>
</dbReference>
<comment type="caution">
    <text evidence="4">The sequence shown here is derived from an EMBL/GenBank/DDBJ whole genome shotgun (WGS) entry which is preliminary data.</text>
</comment>
<sequence length="487" mass="54335">MKHIVRQEWKGNADGHDMNVDQFRSYLAGCHDVIEYRQTLDVHGPLEVILFYCDGLIDNQQMQLGLLPQLEQWAEQLRAFPKDTKTDIHKPSMLFSKLESGPDGSNLFARLFAGSVILSFENLEGLYEYDIADQPGRSPEESTMEVSIRGPRDGFVEQLATNVALVRKRLRTPDMQVEYNRLGSESLTEIALIYMDGIAEPELVEEARRRLSRIEVPSITGGSQLEELLSDRRLSLFPLVEYVGRPDYVVQSLLRGKVAILLDGSPSALIAPGTLLLLIKSPEDAHLPFYYVSMERLLRFVGLIFSICLPGFWIALSAFNTDQIPFTLLATITISRIGLPLSATMEMFMMLTMFELFREAGVRLPRAVGQTVSVVGGLIVGDAAIRAGMTSPTMLVMAAVTAVSTFTLVNQSLSGSVSVIRYFVLFCSSVLGIFGFFVGTFAVIIYLCTLESFGRSYLEPLAPFRLKQLIPALIQLPWKLRSGRRDK</sequence>
<dbReference type="InterPro" id="IPR050768">
    <property type="entry name" value="UPF0353/GerABKA_families"/>
</dbReference>
<organism evidence="4 5">
    <name type="scientific">Paenibacillus endophyticus</name>
    <dbReference type="NCBI Taxonomy" id="1294268"/>
    <lineage>
        <taxon>Bacteria</taxon>
        <taxon>Bacillati</taxon>
        <taxon>Bacillota</taxon>
        <taxon>Bacilli</taxon>
        <taxon>Bacillales</taxon>
        <taxon>Paenibacillaceae</taxon>
        <taxon>Paenibacillus</taxon>
    </lineage>
</organism>
<dbReference type="PANTHER" id="PTHR22550:SF5">
    <property type="entry name" value="LEUCINE ZIPPER PROTEIN 4"/>
    <property type="match status" value="1"/>
</dbReference>
<gene>
    <name evidence="4" type="ORF">FHS16_000031</name>
</gene>